<gene>
    <name evidence="2" type="ORF">F8M41_012631</name>
</gene>
<protein>
    <submittedName>
        <fullName evidence="2">Uncharacterized protein</fullName>
    </submittedName>
</protein>
<name>A0A8H4A1T2_GIGMA</name>
<evidence type="ECO:0000256" key="1">
    <source>
        <dbReference type="SAM" id="MobiDB-lite"/>
    </source>
</evidence>
<feature type="region of interest" description="Disordered" evidence="1">
    <location>
        <begin position="22"/>
        <end position="67"/>
    </location>
</feature>
<comment type="caution">
    <text evidence="2">The sequence shown here is derived from an EMBL/GenBank/DDBJ whole genome shotgun (WGS) entry which is preliminary data.</text>
</comment>
<dbReference type="Proteomes" id="UP000439903">
    <property type="component" value="Unassembled WGS sequence"/>
</dbReference>
<reference evidence="2 3" key="1">
    <citation type="journal article" date="2019" name="Environ. Microbiol.">
        <title>At the nexus of three kingdoms: the genome of the mycorrhizal fungus Gigaspora margarita provides insights into plant, endobacterial and fungal interactions.</title>
        <authorList>
            <person name="Venice F."/>
            <person name="Ghignone S."/>
            <person name="Salvioli di Fossalunga A."/>
            <person name="Amselem J."/>
            <person name="Novero M."/>
            <person name="Xianan X."/>
            <person name="Sedzielewska Toro K."/>
            <person name="Morin E."/>
            <person name="Lipzen A."/>
            <person name="Grigoriev I.V."/>
            <person name="Henrissat B."/>
            <person name="Martin F.M."/>
            <person name="Bonfante P."/>
        </authorList>
    </citation>
    <scope>NUCLEOTIDE SEQUENCE [LARGE SCALE GENOMIC DNA]</scope>
    <source>
        <strain evidence="2 3">BEG34</strain>
    </source>
</reference>
<accession>A0A8H4A1T2</accession>
<organism evidence="2 3">
    <name type="scientific">Gigaspora margarita</name>
    <dbReference type="NCBI Taxonomy" id="4874"/>
    <lineage>
        <taxon>Eukaryota</taxon>
        <taxon>Fungi</taxon>
        <taxon>Fungi incertae sedis</taxon>
        <taxon>Mucoromycota</taxon>
        <taxon>Glomeromycotina</taxon>
        <taxon>Glomeromycetes</taxon>
        <taxon>Diversisporales</taxon>
        <taxon>Gigasporaceae</taxon>
        <taxon>Gigaspora</taxon>
    </lineage>
</organism>
<evidence type="ECO:0000313" key="2">
    <source>
        <dbReference type="EMBL" id="KAF0377356.1"/>
    </source>
</evidence>
<proteinExistence type="predicted"/>
<sequence>MQSDNYHILNIIHLRMTIEMEDNPVQNDSGGRDSKGTKSTVKDDSGGRDSDDTKSTVKSDSGGRDSG</sequence>
<evidence type="ECO:0000313" key="3">
    <source>
        <dbReference type="Proteomes" id="UP000439903"/>
    </source>
</evidence>
<dbReference type="AlphaFoldDB" id="A0A8H4A1T2"/>
<keyword evidence="3" id="KW-1185">Reference proteome</keyword>
<feature type="compositionally biased region" description="Basic and acidic residues" evidence="1">
    <location>
        <begin position="30"/>
        <end position="67"/>
    </location>
</feature>
<dbReference type="EMBL" id="WTPW01002562">
    <property type="protein sequence ID" value="KAF0377356.1"/>
    <property type="molecule type" value="Genomic_DNA"/>
</dbReference>